<keyword evidence="5" id="KW-0732">Signal</keyword>
<dbReference type="Gene3D" id="3.50.50.60">
    <property type="entry name" value="FAD/NAD(P)-binding domain"/>
    <property type="match status" value="1"/>
</dbReference>
<dbReference type="GO" id="GO:0010181">
    <property type="term" value="F:FMN binding"/>
    <property type="evidence" value="ECO:0007669"/>
    <property type="project" value="InterPro"/>
</dbReference>
<dbReference type="InterPro" id="IPR036188">
    <property type="entry name" value="FAD/NAD-bd_sf"/>
</dbReference>
<comment type="caution">
    <text evidence="7">The sequence shown here is derived from an EMBL/GenBank/DDBJ whole genome shotgun (WGS) entry which is preliminary data.</text>
</comment>
<keyword evidence="2" id="KW-0285">Flavoprotein</keyword>
<dbReference type="InterPro" id="IPR027477">
    <property type="entry name" value="Succ_DH/fumarate_Rdtase_cat_sf"/>
</dbReference>
<organism evidence="7 8">
    <name type="scientific">Mesorhabditis spiculigera</name>
    <dbReference type="NCBI Taxonomy" id="96644"/>
    <lineage>
        <taxon>Eukaryota</taxon>
        <taxon>Metazoa</taxon>
        <taxon>Ecdysozoa</taxon>
        <taxon>Nematoda</taxon>
        <taxon>Chromadorea</taxon>
        <taxon>Rhabditida</taxon>
        <taxon>Rhabditina</taxon>
        <taxon>Rhabditomorpha</taxon>
        <taxon>Rhabditoidea</taxon>
        <taxon>Rhabditidae</taxon>
        <taxon>Mesorhabditinae</taxon>
        <taxon>Mesorhabditis</taxon>
    </lineage>
</organism>
<evidence type="ECO:0000256" key="5">
    <source>
        <dbReference type="SAM" id="SignalP"/>
    </source>
</evidence>
<dbReference type="InterPro" id="IPR010960">
    <property type="entry name" value="Flavocytochrome_c"/>
</dbReference>
<dbReference type="EMBL" id="CATQJA010002624">
    <property type="protein sequence ID" value="CAJ0573869.1"/>
    <property type="molecule type" value="Genomic_DNA"/>
</dbReference>
<dbReference type="InterPro" id="IPR050315">
    <property type="entry name" value="FAD-oxidoreductase_2"/>
</dbReference>
<feature type="domain" description="FAD-dependent oxidoreductase 2 FAD-binding" evidence="6">
    <location>
        <begin position="30"/>
        <end position="492"/>
    </location>
</feature>
<dbReference type="InterPro" id="IPR003953">
    <property type="entry name" value="FAD-dep_OxRdtase_2_FAD-bd"/>
</dbReference>
<keyword evidence="3" id="KW-0274">FAD</keyword>
<keyword evidence="4" id="KW-0560">Oxidoreductase</keyword>
<accession>A0AA36G0G0</accession>
<dbReference type="Proteomes" id="UP001177023">
    <property type="component" value="Unassembled WGS sequence"/>
</dbReference>
<evidence type="ECO:0000256" key="1">
    <source>
        <dbReference type="ARBA" id="ARBA00001974"/>
    </source>
</evidence>
<dbReference type="PANTHER" id="PTHR43400">
    <property type="entry name" value="FUMARATE REDUCTASE"/>
    <property type="match status" value="1"/>
</dbReference>
<dbReference type="Gene3D" id="3.90.700.10">
    <property type="entry name" value="Succinate dehydrogenase/fumarate reductase flavoprotein, catalytic domain"/>
    <property type="match status" value="1"/>
</dbReference>
<gene>
    <name evidence="7" type="ORF">MSPICULIGERA_LOCUS12215</name>
</gene>
<proteinExistence type="predicted"/>
<comment type="cofactor">
    <cofactor evidence="1">
        <name>FAD</name>
        <dbReference type="ChEBI" id="CHEBI:57692"/>
    </cofactor>
</comment>
<name>A0AA36G0G0_9BILA</name>
<feature type="non-terminal residue" evidence="7">
    <location>
        <position position="522"/>
    </location>
</feature>
<dbReference type="SUPFAM" id="SSF56425">
    <property type="entry name" value="Succinate dehydrogenase/fumarate reductase flavoprotein, catalytic domain"/>
    <property type="match status" value="1"/>
</dbReference>
<evidence type="ECO:0000256" key="2">
    <source>
        <dbReference type="ARBA" id="ARBA00022630"/>
    </source>
</evidence>
<evidence type="ECO:0000313" key="7">
    <source>
        <dbReference type="EMBL" id="CAJ0573869.1"/>
    </source>
</evidence>
<dbReference type="SUPFAM" id="SSF51905">
    <property type="entry name" value="FAD/NAD(P)-binding domain"/>
    <property type="match status" value="1"/>
</dbReference>
<feature type="signal peptide" evidence="5">
    <location>
        <begin position="1"/>
        <end position="17"/>
    </location>
</feature>
<evidence type="ECO:0000256" key="3">
    <source>
        <dbReference type="ARBA" id="ARBA00022827"/>
    </source>
</evidence>
<evidence type="ECO:0000256" key="4">
    <source>
        <dbReference type="ARBA" id="ARBA00023002"/>
    </source>
</evidence>
<evidence type="ECO:0000313" key="8">
    <source>
        <dbReference type="Proteomes" id="UP001177023"/>
    </source>
</evidence>
<dbReference type="GO" id="GO:0016491">
    <property type="term" value="F:oxidoreductase activity"/>
    <property type="evidence" value="ECO:0007669"/>
    <property type="project" value="UniProtKB-KW"/>
</dbReference>
<dbReference type="NCBIfam" id="TIGR01813">
    <property type="entry name" value="flavo_cyto_c"/>
    <property type="match status" value="1"/>
</dbReference>
<evidence type="ECO:0000259" key="6">
    <source>
        <dbReference type="Pfam" id="PF00890"/>
    </source>
</evidence>
<dbReference type="PANTHER" id="PTHR43400:SF7">
    <property type="entry name" value="FAD-DEPENDENT OXIDOREDUCTASE 2 FAD BINDING DOMAIN-CONTAINING PROTEIN"/>
    <property type="match status" value="1"/>
</dbReference>
<reference evidence="7" key="1">
    <citation type="submission" date="2023-06" db="EMBL/GenBank/DDBJ databases">
        <authorList>
            <person name="Delattre M."/>
        </authorList>
    </citation>
    <scope>NUCLEOTIDE SEQUENCE</scope>
    <source>
        <strain evidence="7">AF72</strain>
    </source>
</reference>
<dbReference type="AlphaFoldDB" id="A0AA36G0G0"/>
<keyword evidence="8" id="KW-1185">Reference proteome</keyword>
<feature type="chain" id="PRO_5041216701" description="FAD-dependent oxidoreductase 2 FAD-binding domain-containing protein" evidence="5">
    <location>
        <begin position="18"/>
        <end position="522"/>
    </location>
</feature>
<protein>
    <recommendedName>
        <fullName evidence="6">FAD-dependent oxidoreductase 2 FAD-binding domain-containing protein</fullName>
    </recommendedName>
</protein>
<sequence length="522" mass="55809">MRQPILIALCMAALVTAAKRRTAPTKDEPIIVVGAGLAGLSATLEALRDGQKVVLVEGEKNVGGNSAKASSGISACGTDAQEKAGIEDSTTLFQTDTLNAGDHENDESLVRLLVEHSEDAVRFLTEAGVDLSDVNLCGGHSVPRTHWIPSPKEGRPTPVGLGIIKALYAKIQQYSEENPGKYTEYLETKVLGLSSWNEYMVGVRVRLNNGTINEIDGKGIILATGGFTADKDSEASLLLEFASDKAHLPTTNGAFARGDGVKMARAMGAQVIGMNKVQVHPTAFIDPKTPGDNTKFLAAEALRGKGALLLNGKGKRIGNELGRRDYLTGRINKECEKLESFQGGSGPHVAAIMLMTDEMADAFGRPAFGFYANVKKFFTKYDDVKAFAAALGAPYTEVEKTIREYNAIVEAEGKKKKDLFGKTVFPFAVALDKPVYAALVTPALHYTMGGLRIDRNAFVFNEFMDRSFKGLLAAGEVTGGVHGSNRLAGNSLLECVVFGRVAGRSASLIDYTGEDGIMHAEL</sequence>
<dbReference type="Pfam" id="PF00890">
    <property type="entry name" value="FAD_binding_2"/>
    <property type="match status" value="1"/>
</dbReference>